<dbReference type="GO" id="GO:0003677">
    <property type="term" value="F:DNA binding"/>
    <property type="evidence" value="ECO:0007669"/>
    <property type="project" value="UniProtKB-KW"/>
</dbReference>
<dbReference type="InterPro" id="IPR000847">
    <property type="entry name" value="LysR_HTH_N"/>
</dbReference>
<evidence type="ECO:0000256" key="2">
    <source>
        <dbReference type="ARBA" id="ARBA00023015"/>
    </source>
</evidence>
<gene>
    <name evidence="6" type="ORF">MCOL2_02751</name>
</gene>
<name>W7DRM4_9LIST</name>
<evidence type="ECO:0000259" key="5">
    <source>
        <dbReference type="PROSITE" id="PS50931"/>
    </source>
</evidence>
<keyword evidence="4" id="KW-0804">Transcription</keyword>
<keyword evidence="2" id="KW-0805">Transcription regulation</keyword>
<protein>
    <submittedName>
        <fullName evidence="6">Transcriptional regulator, LysR family protein</fullName>
    </submittedName>
</protein>
<comment type="similarity">
    <text evidence="1">Belongs to the LysR transcriptional regulatory family.</text>
</comment>
<dbReference type="Pfam" id="PF00126">
    <property type="entry name" value="HTH_1"/>
    <property type="match status" value="1"/>
</dbReference>
<dbReference type="PANTHER" id="PTHR30346">
    <property type="entry name" value="TRANSCRIPTIONAL DUAL REGULATOR HCAR-RELATED"/>
    <property type="match status" value="1"/>
</dbReference>
<dbReference type="AlphaFoldDB" id="W7DRM4"/>
<keyword evidence="3" id="KW-0238">DNA-binding</keyword>
<dbReference type="FunFam" id="1.10.10.10:FF:000001">
    <property type="entry name" value="LysR family transcriptional regulator"/>
    <property type="match status" value="1"/>
</dbReference>
<dbReference type="InterPro" id="IPR036390">
    <property type="entry name" value="WH_DNA-bd_sf"/>
</dbReference>
<evidence type="ECO:0000313" key="6">
    <source>
        <dbReference type="EMBL" id="EUJ63948.1"/>
    </source>
</evidence>
<evidence type="ECO:0000256" key="3">
    <source>
        <dbReference type="ARBA" id="ARBA00023125"/>
    </source>
</evidence>
<comment type="caution">
    <text evidence="6">The sequence shown here is derived from an EMBL/GenBank/DDBJ whole genome shotgun (WGS) entry which is preliminary data.</text>
</comment>
<feature type="domain" description="HTH lysR-type" evidence="5">
    <location>
        <begin position="1"/>
        <end position="58"/>
    </location>
</feature>
<dbReference type="EMBL" id="AODM01000009">
    <property type="protein sequence ID" value="EUJ63948.1"/>
    <property type="molecule type" value="Genomic_DNA"/>
</dbReference>
<dbReference type="GO" id="GO:0032993">
    <property type="term" value="C:protein-DNA complex"/>
    <property type="evidence" value="ECO:0007669"/>
    <property type="project" value="TreeGrafter"/>
</dbReference>
<dbReference type="PRINTS" id="PR00039">
    <property type="entry name" value="HTHLYSR"/>
</dbReference>
<dbReference type="PATRIC" id="fig|1265822.4.peg.563"/>
<dbReference type="Gene3D" id="1.10.10.10">
    <property type="entry name" value="Winged helix-like DNA-binding domain superfamily/Winged helix DNA-binding domain"/>
    <property type="match status" value="1"/>
</dbReference>
<evidence type="ECO:0000313" key="7">
    <source>
        <dbReference type="Proteomes" id="UP000019241"/>
    </source>
</evidence>
<dbReference type="PROSITE" id="PS50931">
    <property type="entry name" value="HTH_LYSR"/>
    <property type="match status" value="1"/>
</dbReference>
<evidence type="ECO:0000256" key="4">
    <source>
        <dbReference type="ARBA" id="ARBA00023163"/>
    </source>
</evidence>
<dbReference type="Proteomes" id="UP000019241">
    <property type="component" value="Unassembled WGS sequence"/>
</dbReference>
<proteinExistence type="inferred from homology"/>
<accession>W7DRM4</accession>
<dbReference type="PANTHER" id="PTHR30346:SF28">
    <property type="entry name" value="HTH-TYPE TRANSCRIPTIONAL REGULATOR CYNR"/>
    <property type="match status" value="1"/>
</dbReference>
<dbReference type="SUPFAM" id="SSF46785">
    <property type="entry name" value="Winged helix' DNA-binding domain"/>
    <property type="match status" value="1"/>
</dbReference>
<evidence type="ECO:0000256" key="1">
    <source>
        <dbReference type="ARBA" id="ARBA00009437"/>
    </source>
</evidence>
<sequence length="69" mass="7792">MEIRVLRYFIAVVQEGSISAAAKFLHLSQPTLSRQLRELEEELGVVLFDRGNRYITLTEKGAFFSSAST</sequence>
<dbReference type="InterPro" id="IPR036388">
    <property type="entry name" value="WH-like_DNA-bd_sf"/>
</dbReference>
<organism evidence="6 7">
    <name type="scientific">Listeria fleischmannii FSL S10-1203</name>
    <dbReference type="NCBI Taxonomy" id="1265822"/>
    <lineage>
        <taxon>Bacteria</taxon>
        <taxon>Bacillati</taxon>
        <taxon>Bacillota</taxon>
        <taxon>Bacilli</taxon>
        <taxon>Bacillales</taxon>
        <taxon>Listeriaceae</taxon>
        <taxon>Listeria</taxon>
    </lineage>
</organism>
<dbReference type="GO" id="GO:0003700">
    <property type="term" value="F:DNA-binding transcription factor activity"/>
    <property type="evidence" value="ECO:0007669"/>
    <property type="project" value="InterPro"/>
</dbReference>
<reference evidence="6 7" key="1">
    <citation type="submission" date="2012-12" db="EMBL/GenBank/DDBJ databases">
        <title>Novel taxa of Listeriaceae from agricultural environments in the United States.</title>
        <authorList>
            <person name="den Bakker H.C."/>
            <person name="Allred A."/>
            <person name="Warchocki S."/>
            <person name="Wright E.M."/>
            <person name="Burrell A."/>
            <person name="Nightingale K.K."/>
            <person name="Kephart D."/>
            <person name="Wiedmann M."/>
        </authorList>
    </citation>
    <scope>NUCLEOTIDE SEQUENCE [LARGE SCALE GENOMIC DNA]</scope>
    <source>
        <strain evidence="6 7">FSL S10-1203</strain>
    </source>
</reference>